<dbReference type="Proteomes" id="UP001162164">
    <property type="component" value="Unassembled WGS sequence"/>
</dbReference>
<protein>
    <submittedName>
        <fullName evidence="1">Uncharacterized protein</fullName>
    </submittedName>
</protein>
<gene>
    <name evidence="1" type="ORF">NQ317_001716</name>
</gene>
<evidence type="ECO:0000313" key="1">
    <source>
        <dbReference type="EMBL" id="KAJ8968522.1"/>
    </source>
</evidence>
<comment type="caution">
    <text evidence="1">The sequence shown here is derived from an EMBL/GenBank/DDBJ whole genome shotgun (WGS) entry which is preliminary data.</text>
</comment>
<keyword evidence="2" id="KW-1185">Reference proteome</keyword>
<proteinExistence type="predicted"/>
<accession>A0ABQ9IXJ0</accession>
<dbReference type="EMBL" id="JAPWTJ010001971">
    <property type="protein sequence ID" value="KAJ8968522.1"/>
    <property type="molecule type" value="Genomic_DNA"/>
</dbReference>
<name>A0ABQ9IXJ0_9CUCU</name>
<evidence type="ECO:0000313" key="2">
    <source>
        <dbReference type="Proteomes" id="UP001162164"/>
    </source>
</evidence>
<reference evidence="1" key="1">
    <citation type="journal article" date="2023" name="Insect Mol. Biol.">
        <title>Genome sequencing provides insights into the evolution of gene families encoding plant cell wall-degrading enzymes in longhorned beetles.</title>
        <authorList>
            <person name="Shin N.R."/>
            <person name="Okamura Y."/>
            <person name="Kirsch R."/>
            <person name="Pauchet Y."/>
        </authorList>
    </citation>
    <scope>NUCLEOTIDE SEQUENCE</scope>
    <source>
        <strain evidence="1">MMC_N1</strain>
    </source>
</reference>
<organism evidence="1 2">
    <name type="scientific">Molorchus minor</name>
    <dbReference type="NCBI Taxonomy" id="1323400"/>
    <lineage>
        <taxon>Eukaryota</taxon>
        <taxon>Metazoa</taxon>
        <taxon>Ecdysozoa</taxon>
        <taxon>Arthropoda</taxon>
        <taxon>Hexapoda</taxon>
        <taxon>Insecta</taxon>
        <taxon>Pterygota</taxon>
        <taxon>Neoptera</taxon>
        <taxon>Endopterygota</taxon>
        <taxon>Coleoptera</taxon>
        <taxon>Polyphaga</taxon>
        <taxon>Cucujiformia</taxon>
        <taxon>Chrysomeloidea</taxon>
        <taxon>Cerambycidae</taxon>
        <taxon>Lamiinae</taxon>
        <taxon>Monochamini</taxon>
        <taxon>Molorchus</taxon>
    </lineage>
</organism>
<sequence>MALVSTLRRFRVKLNERTRLPLKMDVDTFLPSPDGGIWLDFEKFYTQIAGGQKPFLKKIFHKCCLTILVI</sequence>